<evidence type="ECO:0000259" key="6">
    <source>
        <dbReference type="Pfam" id="PF00263"/>
    </source>
</evidence>
<dbReference type="InterPro" id="IPR050810">
    <property type="entry name" value="Bact_Secretion_Sys_Channel"/>
</dbReference>
<comment type="caution">
    <text evidence="8">The sequence shown here is derived from an EMBL/GenBank/DDBJ whole genome shotgun (WGS) entry which is preliminary data.</text>
</comment>
<dbReference type="PANTHER" id="PTHR30332">
    <property type="entry name" value="PROBABLE GENERAL SECRETION PATHWAY PROTEIN D"/>
    <property type="match status" value="1"/>
</dbReference>
<keyword evidence="3" id="KW-0811">Translocation</keyword>
<dbReference type="PANTHER" id="PTHR30332:SF5">
    <property type="entry name" value="SPI-1 TYPE 3 SECRETION SYSTEM SECRETIN"/>
    <property type="match status" value="1"/>
</dbReference>
<dbReference type="Gene3D" id="3.30.1370.120">
    <property type="match status" value="2"/>
</dbReference>
<gene>
    <name evidence="3 8" type="primary">sctC</name>
    <name evidence="8" type="ORF">LDJ79_22250</name>
</gene>
<keyword evidence="2 3" id="KW-0732">Signal</keyword>
<evidence type="ECO:0000259" key="7">
    <source>
        <dbReference type="Pfam" id="PF03958"/>
    </source>
</evidence>
<organism evidence="8 9">
    <name type="scientific">Vibrio tritonius</name>
    <dbReference type="NCBI Taxonomy" id="1435069"/>
    <lineage>
        <taxon>Bacteria</taxon>
        <taxon>Pseudomonadati</taxon>
        <taxon>Pseudomonadota</taxon>
        <taxon>Gammaproteobacteria</taxon>
        <taxon>Vibrionales</taxon>
        <taxon>Vibrionaceae</taxon>
        <taxon>Vibrio</taxon>
    </lineage>
</organism>
<keyword evidence="3 4" id="KW-0813">Transport</keyword>
<feature type="domain" description="Type II/III secretion system secretin-like" evidence="6">
    <location>
        <begin position="372"/>
        <end position="529"/>
    </location>
</feature>
<name>A0ABS7YT89_9VIBR</name>
<dbReference type="InterPro" id="IPR038591">
    <property type="entry name" value="NolW-like_sf"/>
</dbReference>
<dbReference type="NCBIfam" id="TIGR02516">
    <property type="entry name" value="type_III_yscC"/>
    <property type="match status" value="1"/>
</dbReference>
<proteinExistence type="inferred from homology"/>
<evidence type="ECO:0000313" key="8">
    <source>
        <dbReference type="EMBL" id="MCA2018851.1"/>
    </source>
</evidence>
<comment type="similarity">
    <text evidence="3">Belongs to the bacterial secretin family. T3SS SctC subfamily.</text>
</comment>
<evidence type="ECO:0000313" key="9">
    <source>
        <dbReference type="Proteomes" id="UP001199044"/>
    </source>
</evidence>
<dbReference type="InterPro" id="IPR005644">
    <property type="entry name" value="NolW-like"/>
</dbReference>
<evidence type="ECO:0000256" key="1">
    <source>
        <dbReference type="ARBA" id="ARBA00004442"/>
    </source>
</evidence>
<dbReference type="RefSeq" id="WP_225252149.1">
    <property type="nucleotide sequence ID" value="NZ_JAIWIU010000205.1"/>
</dbReference>
<evidence type="ECO:0000256" key="4">
    <source>
        <dbReference type="RuleBase" id="RU004004"/>
    </source>
</evidence>
<keyword evidence="3" id="KW-0653">Protein transport</keyword>
<feature type="region of interest" description="Disordered" evidence="5">
    <location>
        <begin position="248"/>
        <end position="274"/>
    </location>
</feature>
<dbReference type="Gene3D" id="3.55.50.30">
    <property type="match status" value="1"/>
</dbReference>
<keyword evidence="3" id="KW-0998">Cell outer membrane</keyword>
<feature type="signal peptide" evidence="3">
    <location>
        <begin position="1"/>
        <end position="25"/>
    </location>
</feature>
<feature type="chain" id="PRO_5044945206" description="Type 3 secretion system secretin" evidence="3">
    <location>
        <begin position="26"/>
        <end position="687"/>
    </location>
</feature>
<evidence type="ECO:0000256" key="3">
    <source>
        <dbReference type="HAMAP-Rule" id="MF_02219"/>
    </source>
</evidence>
<reference evidence="9" key="1">
    <citation type="submission" date="2023-07" db="EMBL/GenBank/DDBJ databases">
        <title>Molecular identification of indigenous halophilic bacteria isolated from red sea cost, biodegradation of synthetic dyes and assessment of degraded metabolite toxicity.</title>
        <authorList>
            <person name="Chaieb K."/>
            <person name="Altayb H.N."/>
        </authorList>
    </citation>
    <scope>NUCLEOTIDE SEQUENCE [LARGE SCALE GENOMIC DNA]</scope>
    <source>
        <strain evidence="9">K20</strain>
    </source>
</reference>
<dbReference type="Pfam" id="PF00263">
    <property type="entry name" value="Secretin"/>
    <property type="match status" value="1"/>
</dbReference>
<keyword evidence="3" id="KW-0472">Membrane</keyword>
<comment type="subunit">
    <text evidence="3">The core secretion machinery of the T3SS is composed of approximately 20 different proteins, including cytoplasmic components, a base, an export apparatus and a needle. This subunit is part of the base, which anchors the injectisome in the bacterial cell envelope. Forms a stable homooligomeric complex.</text>
</comment>
<dbReference type="InterPro" id="IPR004846">
    <property type="entry name" value="T2SS/T3SS_dom"/>
</dbReference>
<protein>
    <recommendedName>
        <fullName evidence="3">Type 3 secretion system secretin</fullName>
        <shortName evidence="3">T3SS secretin</shortName>
    </recommendedName>
</protein>
<comment type="subcellular location">
    <subcellularLocation>
        <location evidence="1 3 4">Cell outer membrane</location>
    </subcellularLocation>
</comment>
<keyword evidence="9" id="KW-1185">Reference proteome</keyword>
<comment type="function">
    <text evidence="3">Component of the type III secretion system (T3SS), also called injectisome, which is used to inject bacterial effector proteins into eukaryotic host cells. Forms a ring-shaped multimeric structure with an apparent central pore in the outer membrane.</text>
</comment>
<dbReference type="HAMAP" id="MF_02219">
    <property type="entry name" value="Type_III_secretin"/>
    <property type="match status" value="1"/>
</dbReference>
<evidence type="ECO:0000256" key="2">
    <source>
        <dbReference type="ARBA" id="ARBA00022729"/>
    </source>
</evidence>
<dbReference type="PRINTS" id="PR01337">
    <property type="entry name" value="TYPE3OMGPROT"/>
</dbReference>
<dbReference type="EMBL" id="JAIWIU010000205">
    <property type="protein sequence ID" value="MCA2018851.1"/>
    <property type="molecule type" value="Genomic_DNA"/>
</dbReference>
<accession>A0ABS7YT89</accession>
<dbReference type="Pfam" id="PF03958">
    <property type="entry name" value="Secretin_N"/>
    <property type="match status" value="1"/>
</dbReference>
<feature type="domain" description="NolW-like" evidence="7">
    <location>
        <begin position="177"/>
        <end position="307"/>
    </location>
</feature>
<evidence type="ECO:0000256" key="5">
    <source>
        <dbReference type="SAM" id="MobiDB-lite"/>
    </source>
</evidence>
<dbReference type="InterPro" id="IPR003522">
    <property type="entry name" value="T3SS_OM_pore_YscC"/>
</dbReference>
<sequence length="687" mass="76009" precursor="true">MKKTIHWFPLVLTLFVMLTSTAVHGAVPTKWQSTAYAFDAQKTPLIDALNEFAKTFGVKLNLGKVSGVVNGKLRAASATDYLNRLALEHQFLWFVYNGTLYVSPLDDQTSTTIEVSQDAISDLKNALTQVGLLDKRFGWGELPDEGIVMVSGPTRYVELIQKFSKKKKSKEDKMQVMVFPLKYALVGDRDIKFRDKNIQIPGIASMLRDLLEGHKNAPMAMNTNGLTLDSSLQSLGNLQTLAEQRMQSKMLGSSMSQSQVNSQLTSKRSSGSKISADTRNNAVLIRDDIDKRQMYQDLINKLDRPRNVIEIDAVILDIDKNKLDQLGINWQVGAGSTEAQINPAGVTPFLSTGTAATVMIQDFGHFFANIRALENQGEASLIANPSILTIENQPAVIDFNDTAYISSIGERVANVSPVTAGTSLQVIPRMIESATAPLIQLSLDIEDGRIEYNDSSTTPTVNRGTISTQAIMQTQRSLVVGGFKVEKNAQQESKVPLLGDIPGVGKLFSYKNNDQSKRERLFIITPRLVGNELNPHQFIPEEDNDNVQQALDKDRAKRLGITRTLVSKALTQLNNLFLPDGFSAEKEIPYTLEHYCQRTEGVTFNRKNREWYTGEKFALLVGTVTNKTDHSIRFDEATCTHRDTLAVAVRPSTLMGPGESAEVMLAVIKPETDKPTRTSLLDNAVSH</sequence>
<dbReference type="Proteomes" id="UP001199044">
    <property type="component" value="Unassembled WGS sequence"/>
</dbReference>